<comment type="caution">
    <text evidence="2">The sequence shown here is derived from an EMBL/GenBank/DDBJ whole genome shotgun (WGS) entry which is preliminary data.</text>
</comment>
<evidence type="ECO:0000313" key="3">
    <source>
        <dbReference type="Proteomes" id="UP000194236"/>
    </source>
</evidence>
<reference evidence="2 3" key="1">
    <citation type="submission" date="2017-03" db="EMBL/GenBank/DDBJ databases">
        <title>Genome Survey of Euroglyphus maynei.</title>
        <authorList>
            <person name="Arlian L.G."/>
            <person name="Morgan M.S."/>
            <person name="Rider S.D."/>
        </authorList>
    </citation>
    <scope>NUCLEOTIDE SEQUENCE [LARGE SCALE GENOMIC DNA]</scope>
    <source>
        <strain evidence="2">Arlian Lab</strain>
        <tissue evidence="2">Whole body</tissue>
    </source>
</reference>
<gene>
    <name evidence="2" type="ORF">BLA29_001555</name>
</gene>
<keyword evidence="1" id="KW-0732">Signal</keyword>
<evidence type="ECO:0000313" key="2">
    <source>
        <dbReference type="EMBL" id="OTF70762.1"/>
    </source>
</evidence>
<feature type="chain" id="PRO_5012711660" evidence="1">
    <location>
        <begin position="18"/>
        <end position="59"/>
    </location>
</feature>
<sequence>MLNILLQLIILATFVWATSNNNDIDNLQVFGDFRSIKLKWNYHNDHHNDRADGPRFKIR</sequence>
<organism evidence="2 3">
    <name type="scientific">Euroglyphus maynei</name>
    <name type="common">Mayne's house dust mite</name>
    <dbReference type="NCBI Taxonomy" id="6958"/>
    <lineage>
        <taxon>Eukaryota</taxon>
        <taxon>Metazoa</taxon>
        <taxon>Ecdysozoa</taxon>
        <taxon>Arthropoda</taxon>
        <taxon>Chelicerata</taxon>
        <taxon>Arachnida</taxon>
        <taxon>Acari</taxon>
        <taxon>Acariformes</taxon>
        <taxon>Sarcoptiformes</taxon>
        <taxon>Astigmata</taxon>
        <taxon>Psoroptidia</taxon>
        <taxon>Analgoidea</taxon>
        <taxon>Pyroglyphidae</taxon>
        <taxon>Pyroglyphinae</taxon>
        <taxon>Euroglyphus</taxon>
    </lineage>
</organism>
<proteinExistence type="predicted"/>
<evidence type="ECO:0000256" key="1">
    <source>
        <dbReference type="SAM" id="SignalP"/>
    </source>
</evidence>
<protein>
    <submittedName>
        <fullName evidence="2">Uncharacterized protein</fullName>
    </submittedName>
</protein>
<dbReference type="AlphaFoldDB" id="A0A1Y3AQL8"/>
<accession>A0A1Y3AQL8</accession>
<name>A0A1Y3AQL8_EURMA</name>
<feature type="signal peptide" evidence="1">
    <location>
        <begin position="1"/>
        <end position="17"/>
    </location>
</feature>
<keyword evidence="3" id="KW-1185">Reference proteome</keyword>
<dbReference type="EMBL" id="MUJZ01064120">
    <property type="protein sequence ID" value="OTF70762.1"/>
    <property type="molecule type" value="Genomic_DNA"/>
</dbReference>
<dbReference type="Proteomes" id="UP000194236">
    <property type="component" value="Unassembled WGS sequence"/>
</dbReference>